<dbReference type="CDD" id="cd05403">
    <property type="entry name" value="NT_KNTase_like"/>
    <property type="match status" value="1"/>
</dbReference>
<dbReference type="AlphaFoldDB" id="A0ABD4Z4S2"/>
<evidence type="ECO:0000259" key="1">
    <source>
        <dbReference type="Pfam" id="PF01909"/>
    </source>
</evidence>
<protein>
    <submittedName>
        <fullName evidence="2">Nucleotidyltransferase domain-containing protein</fullName>
        <ecNumber evidence="2">2.7.7.-</ecNumber>
    </submittedName>
</protein>
<dbReference type="InterPro" id="IPR052548">
    <property type="entry name" value="Type_VII_TA_antitoxin"/>
</dbReference>
<sequence length="137" mass="15727">MSKKLFTNELRKVVSILVEKYRPIAIVLFGSRARGDYKPWSDYDILIIADFDRPYLERIGDILEVLSDIELPIEPHPYTLEEALKMLSKGNPVIVDALSEGMVLYKSPDFEKLVNKFNEMLKKGLKRTNTSIIVPIT</sequence>
<keyword evidence="2" id="KW-0548">Nucleotidyltransferase</keyword>
<evidence type="ECO:0000313" key="3">
    <source>
        <dbReference type="Proteomes" id="UP001529235"/>
    </source>
</evidence>
<comment type="caution">
    <text evidence="2">The sequence shown here is derived from an EMBL/GenBank/DDBJ whole genome shotgun (WGS) entry which is preliminary data.</text>
</comment>
<proteinExistence type="predicted"/>
<dbReference type="SUPFAM" id="SSF81301">
    <property type="entry name" value="Nucleotidyltransferase"/>
    <property type="match status" value="1"/>
</dbReference>
<name>A0ABD4Z4S2_9CREN</name>
<dbReference type="EC" id="2.7.7.-" evidence="2"/>
<evidence type="ECO:0000313" key="2">
    <source>
        <dbReference type="EMBL" id="MDK6028312.1"/>
    </source>
</evidence>
<reference evidence="2 3" key="1">
    <citation type="submission" date="2023-05" db="EMBL/GenBank/DDBJ databases">
        <title>A new hyperthermophilic archaea 'Ignisphaera cupida' sp. nov. and description of the family 'Ignisphaeraceae' fam. nov.</title>
        <authorList>
            <person name="Podosokorskaya O.A."/>
            <person name="Elcheninov A.G."/>
            <person name="Klukina A."/>
            <person name="Merkel A.Y."/>
        </authorList>
    </citation>
    <scope>NUCLEOTIDE SEQUENCE [LARGE SCALE GENOMIC DNA]</scope>
    <source>
        <strain evidence="2 3">4213-co</strain>
    </source>
</reference>
<dbReference type="Proteomes" id="UP001529235">
    <property type="component" value="Unassembled WGS sequence"/>
</dbReference>
<keyword evidence="2" id="KW-0808">Transferase</keyword>
<gene>
    <name evidence="2" type="ORF">QPL79_02910</name>
</gene>
<dbReference type="PANTHER" id="PTHR33933">
    <property type="entry name" value="NUCLEOTIDYLTRANSFERASE"/>
    <property type="match status" value="1"/>
</dbReference>
<keyword evidence="3" id="KW-1185">Reference proteome</keyword>
<dbReference type="Pfam" id="PF01909">
    <property type="entry name" value="NTP_transf_2"/>
    <property type="match status" value="1"/>
</dbReference>
<dbReference type="GO" id="GO:0016779">
    <property type="term" value="F:nucleotidyltransferase activity"/>
    <property type="evidence" value="ECO:0007669"/>
    <property type="project" value="UniProtKB-KW"/>
</dbReference>
<dbReference type="EMBL" id="JASNVW010000001">
    <property type="protein sequence ID" value="MDK6028312.1"/>
    <property type="molecule type" value="Genomic_DNA"/>
</dbReference>
<dbReference type="RefSeq" id="WP_285273279.1">
    <property type="nucleotide sequence ID" value="NZ_JASNVW010000001.1"/>
</dbReference>
<dbReference type="PANTHER" id="PTHR33933:SF1">
    <property type="entry name" value="PROTEIN ADENYLYLTRANSFERASE MNTA-RELATED"/>
    <property type="match status" value="1"/>
</dbReference>
<organism evidence="2 3">
    <name type="scientific">Ignisphaera cupida</name>
    <dbReference type="NCBI Taxonomy" id="3050454"/>
    <lineage>
        <taxon>Archaea</taxon>
        <taxon>Thermoproteota</taxon>
        <taxon>Thermoprotei</taxon>
        <taxon>Desulfurococcales</taxon>
        <taxon>Desulfurococcaceae</taxon>
        <taxon>Ignisphaera</taxon>
    </lineage>
</organism>
<dbReference type="InterPro" id="IPR002934">
    <property type="entry name" value="Polymerase_NTP_transf_dom"/>
</dbReference>
<dbReference type="Gene3D" id="3.30.460.10">
    <property type="entry name" value="Beta Polymerase, domain 2"/>
    <property type="match status" value="1"/>
</dbReference>
<dbReference type="InterPro" id="IPR043519">
    <property type="entry name" value="NT_sf"/>
</dbReference>
<accession>A0ABD4Z4S2</accession>
<feature type="domain" description="Polymerase nucleotidyl transferase" evidence="1">
    <location>
        <begin position="10"/>
        <end position="70"/>
    </location>
</feature>